<dbReference type="AlphaFoldDB" id="A0A4U0MKU3"/>
<keyword evidence="2" id="KW-1185">Reference proteome</keyword>
<protein>
    <submittedName>
        <fullName evidence="1">Uncharacterized protein</fullName>
    </submittedName>
</protein>
<gene>
    <name evidence="1" type="ORF">FCH28_37625</name>
</gene>
<evidence type="ECO:0000313" key="1">
    <source>
        <dbReference type="EMBL" id="TJZ41209.1"/>
    </source>
</evidence>
<sequence length="64" mass="6726">MAGQPLTTAQLDRLDAATALHLSLTGGCPACDLEPDEMCVACGLCNCDRHDTCVRPTDTTTETT</sequence>
<evidence type="ECO:0000313" key="2">
    <source>
        <dbReference type="Proteomes" id="UP000308697"/>
    </source>
</evidence>
<dbReference type="Proteomes" id="UP000308697">
    <property type="component" value="Unassembled WGS sequence"/>
</dbReference>
<reference evidence="1 2" key="1">
    <citation type="submission" date="2019-04" db="EMBL/GenBank/DDBJ databases">
        <title>Streptomyces piniterrae sp. nov., a heliquinomycin-producing actinomycete isolated from rhizosphere soil of Pinus yunnanensis.</title>
        <authorList>
            <person name="Zhuang X."/>
            <person name="Zhao J."/>
        </authorList>
    </citation>
    <scope>NUCLEOTIDE SEQUENCE [LARGE SCALE GENOMIC DNA]</scope>
    <source>
        <strain evidence="2">jys28</strain>
    </source>
</reference>
<proteinExistence type="predicted"/>
<dbReference type="OrthoDB" id="4235951at2"/>
<dbReference type="EMBL" id="SUMB01000022">
    <property type="protein sequence ID" value="TJZ41209.1"/>
    <property type="molecule type" value="Genomic_DNA"/>
</dbReference>
<accession>A0A4U0MKU3</accession>
<dbReference type="RefSeq" id="WP_136744944.1">
    <property type="nucleotide sequence ID" value="NZ_SUMB01000022.1"/>
</dbReference>
<organism evidence="1 2">
    <name type="scientific">Streptomyces piniterrae</name>
    <dbReference type="NCBI Taxonomy" id="2571125"/>
    <lineage>
        <taxon>Bacteria</taxon>
        <taxon>Bacillati</taxon>
        <taxon>Actinomycetota</taxon>
        <taxon>Actinomycetes</taxon>
        <taxon>Kitasatosporales</taxon>
        <taxon>Streptomycetaceae</taxon>
        <taxon>Streptomyces</taxon>
    </lineage>
</organism>
<comment type="caution">
    <text evidence="1">The sequence shown here is derived from an EMBL/GenBank/DDBJ whole genome shotgun (WGS) entry which is preliminary data.</text>
</comment>
<name>A0A4U0MKU3_9ACTN</name>